<dbReference type="PROSITE" id="PS51175">
    <property type="entry name" value="CBM6"/>
    <property type="match status" value="1"/>
</dbReference>
<keyword evidence="3" id="KW-1185">Reference proteome</keyword>
<accession>A0A4Q5L8I3</accession>
<dbReference type="AlphaFoldDB" id="A0A4Q5L8I3"/>
<dbReference type="OrthoDB" id="49490at2"/>
<comment type="caution">
    <text evidence="2">The sequence shown here is derived from an EMBL/GenBank/DDBJ whole genome shotgun (WGS) entry which is preliminary data.</text>
</comment>
<dbReference type="RefSeq" id="WP_129923083.1">
    <property type="nucleotide sequence ID" value="NZ_SEWE01000072.1"/>
</dbReference>
<dbReference type="InterPro" id="IPR005084">
    <property type="entry name" value="CBM6"/>
</dbReference>
<dbReference type="GO" id="GO:0005975">
    <property type="term" value="P:carbohydrate metabolic process"/>
    <property type="evidence" value="ECO:0007669"/>
    <property type="project" value="InterPro"/>
</dbReference>
<evidence type="ECO:0000313" key="2">
    <source>
        <dbReference type="EMBL" id="RYU75329.1"/>
    </source>
</evidence>
<dbReference type="GO" id="GO:0030246">
    <property type="term" value="F:carbohydrate binding"/>
    <property type="evidence" value="ECO:0007669"/>
    <property type="project" value="InterPro"/>
</dbReference>
<evidence type="ECO:0000313" key="3">
    <source>
        <dbReference type="Proteomes" id="UP000294155"/>
    </source>
</evidence>
<protein>
    <submittedName>
        <fullName evidence="2">Glycogen debranching protein</fullName>
    </submittedName>
</protein>
<dbReference type="SUPFAM" id="SSF48208">
    <property type="entry name" value="Six-hairpin glycosidases"/>
    <property type="match status" value="1"/>
</dbReference>
<dbReference type="PROSITE" id="PS51257">
    <property type="entry name" value="PROKAR_LIPOPROTEIN"/>
    <property type="match status" value="1"/>
</dbReference>
<dbReference type="Gene3D" id="2.60.420.10">
    <property type="entry name" value="Maltose phosphorylase, domain 3"/>
    <property type="match status" value="1"/>
</dbReference>
<name>A0A4Q5L8I3_9BACT</name>
<dbReference type="Proteomes" id="UP000294155">
    <property type="component" value="Unassembled WGS sequence"/>
</dbReference>
<feature type="domain" description="CBM6" evidence="1">
    <location>
        <begin position="777"/>
        <end position="911"/>
    </location>
</feature>
<dbReference type="Pfam" id="PF17389">
    <property type="entry name" value="Bac_rhamnosid6H"/>
    <property type="match status" value="1"/>
</dbReference>
<dbReference type="InterPro" id="IPR008928">
    <property type="entry name" value="6-hairpin_glycosidase_sf"/>
</dbReference>
<dbReference type="InterPro" id="IPR008979">
    <property type="entry name" value="Galactose-bd-like_sf"/>
</dbReference>
<dbReference type="EMBL" id="SEWE01000072">
    <property type="protein sequence ID" value="RYU75329.1"/>
    <property type="molecule type" value="Genomic_DNA"/>
</dbReference>
<dbReference type="SUPFAM" id="SSF49785">
    <property type="entry name" value="Galactose-binding domain-like"/>
    <property type="match status" value="1"/>
</dbReference>
<dbReference type="Gene3D" id="2.60.120.260">
    <property type="entry name" value="Galactose-binding domain-like"/>
    <property type="match status" value="1"/>
</dbReference>
<sequence length="914" mass="99980">MNPTRITAGLLLAGSLLSSCQTQKMPATTSSSPAPDAARRPVWESAAYSVFRDSIVQGRAVARARSRQELTSSYQSPANEFQSPQVSFKFSLNGKDNEMQPGQDHVFQAVPRAAGQPLETPVIGFGQQFVDHTPVPANTYLAPNTPLKIRLDLRPVLAAFQKQGFYSLYNGQKLYKDDFKHVFVAGNTTPMSWDFDNLINKPGLELTDPDGDGIYETTVVLNAHSDQKTTAGQWKASLDVSKLPQLTSDFPLLDALYNLALEEATRAVEPDGTFRTGQEWAGVWTRDISYSIILSQALLQPEVAKTSLLRKVSAQGRIIQDTGTGGAYPCSTDRIIWAVAAWEIYKTTGDEAWLRQVYPIIKASIEDDALNAYDATTGLVRGESSFLDWREQTYPKWMQPVDIYQSENLGTNAAHFQGNQVLALLADKLGQAEVARQARGRAARIKAGINEHLWLEEKGNYGQYRYGRTFPTISPKSEALGEALTVLFGVADEARAKTIVARTPVMDYGIPCIYPQIAGIPPYHNNAVWPFVQSYWGLAAAQAGNENAFLESLMAVARPAAMFLTDKENFVASNGDFAGTQVNSSNMLWSLSGTLGLVYKGLFGMDFQADYLTFRPFVPQALQGTRTLTNFHYRGAVLSVEMRGYGRVIRSITLDGQPLAEASVPATLTGTHNIHIELSNEAPAPAAQNKVPHHVAPPTPAVTYAAGRLSWPAVEGARAYQVLRNGQFAARTTELSFPVPAPTAYAEYQVLAVDAQGFEGFASEPLPVGADQFRRTFELEAAAGKSAKGYKGYTGKGFVEISTTVNRTLTLKVQVPKTGLYALDFRYANGNGPINTSNKCAIRTLRRGGQLLGTVVLPQRGVDEWSDWGFSNPVLARLAKGTHTLTLTLEDANTNMNGEVNQAMLDYLRLTRVQ</sequence>
<reference evidence="2 3" key="1">
    <citation type="submission" date="2019-02" db="EMBL/GenBank/DDBJ databases">
        <title>Bacterial novel species isolated from soil.</title>
        <authorList>
            <person name="Jung H.-Y."/>
        </authorList>
    </citation>
    <scope>NUCLEOTIDE SEQUENCE [LARGE SCALE GENOMIC DNA]</scope>
    <source>
        <strain evidence="2 3">1-3-3-3</strain>
    </source>
</reference>
<proteinExistence type="predicted"/>
<dbReference type="InterPro" id="IPR035396">
    <property type="entry name" value="Bac_rhamnosid6H"/>
</dbReference>
<organism evidence="2 3">
    <name type="scientific">Hymenobacter persicinus</name>
    <dbReference type="NCBI Taxonomy" id="2025506"/>
    <lineage>
        <taxon>Bacteria</taxon>
        <taxon>Pseudomonadati</taxon>
        <taxon>Bacteroidota</taxon>
        <taxon>Cytophagia</taxon>
        <taxon>Cytophagales</taxon>
        <taxon>Hymenobacteraceae</taxon>
        <taxon>Hymenobacter</taxon>
    </lineage>
</organism>
<dbReference type="InterPro" id="IPR012341">
    <property type="entry name" value="6hp_glycosidase-like_sf"/>
</dbReference>
<dbReference type="Gene3D" id="1.50.10.10">
    <property type="match status" value="1"/>
</dbReference>
<evidence type="ECO:0000259" key="1">
    <source>
        <dbReference type="PROSITE" id="PS51175"/>
    </source>
</evidence>
<gene>
    <name evidence="2" type="ORF">EWM57_20035</name>
</gene>